<dbReference type="EMBL" id="SJJZ01000003">
    <property type="protein sequence ID" value="TCC06421.1"/>
    <property type="molecule type" value="Genomic_DNA"/>
</dbReference>
<comment type="caution">
    <text evidence="1">The sequence shown here is derived from an EMBL/GenBank/DDBJ whole genome shotgun (WGS) entry which is preliminary data.</text>
</comment>
<reference evidence="1 2" key="1">
    <citation type="submission" date="2019-02" db="EMBL/GenBank/DDBJ databases">
        <title>Kribbella capetownensis sp. nov. and Kribbella speibonae sp. nov., isolated from soil.</title>
        <authorList>
            <person name="Curtis S.M."/>
            <person name="Norton I."/>
            <person name="Everest G.J."/>
            <person name="Meyers P.R."/>
        </authorList>
    </citation>
    <scope>NUCLEOTIDE SEQUENCE [LARGE SCALE GENOMIC DNA]</scope>
    <source>
        <strain evidence="1 2">KCTC 29219</strain>
    </source>
</reference>
<sequence length="182" mass="19853">MGGVRLLRTPWPRELGEAVSAAARQSTGSKEDVLAAVELTNGRWVAGTRAAVYLPSDAADADRRVGWEKIERANWDSEASVLHVYETTDFGTPLRATELKVEDPGRFGQLLRERVDASIVVQRHVPLAGKRGVRIVGRRNPAATDASVTWNFVLDKGLEPTQPGVVDAAEAALRQVRDEFGI</sequence>
<dbReference type="OrthoDB" id="5144898at2"/>
<accession>A0A4R0H7N0</accession>
<gene>
    <name evidence="1" type="ORF">E0H45_27970</name>
</gene>
<keyword evidence="2" id="KW-1185">Reference proteome</keyword>
<dbReference type="AlphaFoldDB" id="A0A4R0H7N0"/>
<name>A0A4R0H7N0_9ACTN</name>
<evidence type="ECO:0000313" key="1">
    <source>
        <dbReference type="EMBL" id="TCC06421.1"/>
    </source>
</evidence>
<organism evidence="1 2">
    <name type="scientific">Kribbella soli</name>
    <dbReference type="NCBI Taxonomy" id="1124743"/>
    <lineage>
        <taxon>Bacteria</taxon>
        <taxon>Bacillati</taxon>
        <taxon>Actinomycetota</taxon>
        <taxon>Actinomycetes</taxon>
        <taxon>Propionibacteriales</taxon>
        <taxon>Kribbellaceae</taxon>
        <taxon>Kribbella</taxon>
    </lineage>
</organism>
<evidence type="ECO:0000313" key="2">
    <source>
        <dbReference type="Proteomes" id="UP000292346"/>
    </source>
</evidence>
<dbReference type="Proteomes" id="UP000292346">
    <property type="component" value="Unassembled WGS sequence"/>
</dbReference>
<dbReference type="RefSeq" id="WP_131343876.1">
    <property type="nucleotide sequence ID" value="NZ_SJJZ01000003.1"/>
</dbReference>
<proteinExistence type="predicted"/>
<protein>
    <submittedName>
        <fullName evidence="1">Uncharacterized protein</fullName>
    </submittedName>
</protein>